<evidence type="ECO:0000256" key="7">
    <source>
        <dbReference type="SAM" id="Phobius"/>
    </source>
</evidence>
<dbReference type="Pfam" id="PF00482">
    <property type="entry name" value="T2SSF"/>
    <property type="match status" value="2"/>
</dbReference>
<feature type="non-terminal residue" evidence="9">
    <location>
        <position position="257"/>
    </location>
</feature>
<evidence type="ECO:0000256" key="3">
    <source>
        <dbReference type="ARBA" id="ARBA00022475"/>
    </source>
</evidence>
<keyword evidence="6 7" id="KW-0472">Membrane</keyword>
<evidence type="ECO:0000256" key="5">
    <source>
        <dbReference type="ARBA" id="ARBA00022989"/>
    </source>
</evidence>
<dbReference type="EMBL" id="BARU01034076">
    <property type="protein sequence ID" value="GAH61870.1"/>
    <property type="molecule type" value="Genomic_DNA"/>
</dbReference>
<evidence type="ECO:0000256" key="1">
    <source>
        <dbReference type="ARBA" id="ARBA00004651"/>
    </source>
</evidence>
<accession>X1HXR8</accession>
<evidence type="ECO:0000313" key="9">
    <source>
        <dbReference type="EMBL" id="GAH61870.1"/>
    </source>
</evidence>
<sequence>IFDVEKDIRAGEPLSQAMAKHPKVFSDFYINVVKAGEATGKLHEVLKYLADHAEREYNLNHKIRGAFTYPAFIFGLFIIVAVLMMIYVVPQLSSMLEEIGGELPFATKVLIFTSGFLKKWIWLVVLVVIGLAIALMRFIKTEKGGYILDVIKLKTPVFKSLFQKMYLARFAENLKTLLIGGIPILKALDITATVVGNRIYEKIIKEAQEKVKVGGSISSAFANYPKEITPMVSQMIGVGEKAAQLDNILERIAIFYK</sequence>
<keyword evidence="4 7" id="KW-0812">Transmembrane</keyword>
<dbReference type="Gene3D" id="1.20.81.30">
    <property type="entry name" value="Type II secretion system (T2SS), domain F"/>
    <property type="match status" value="2"/>
</dbReference>
<evidence type="ECO:0000259" key="8">
    <source>
        <dbReference type="Pfam" id="PF00482"/>
    </source>
</evidence>
<dbReference type="PANTHER" id="PTHR30012:SF0">
    <property type="entry name" value="TYPE II SECRETION SYSTEM PROTEIN F-RELATED"/>
    <property type="match status" value="1"/>
</dbReference>
<feature type="transmembrane region" description="Helical" evidence="7">
    <location>
        <begin position="120"/>
        <end position="139"/>
    </location>
</feature>
<dbReference type="AlphaFoldDB" id="X1HXR8"/>
<feature type="non-terminal residue" evidence="9">
    <location>
        <position position="1"/>
    </location>
</feature>
<dbReference type="InterPro" id="IPR018076">
    <property type="entry name" value="T2SS_GspF_dom"/>
</dbReference>
<comment type="caution">
    <text evidence="9">The sequence shown here is derived from an EMBL/GenBank/DDBJ whole genome shotgun (WGS) entry which is preliminary data.</text>
</comment>
<evidence type="ECO:0000256" key="4">
    <source>
        <dbReference type="ARBA" id="ARBA00022692"/>
    </source>
</evidence>
<keyword evidence="3" id="KW-1003">Cell membrane</keyword>
<name>X1HXR8_9ZZZZ</name>
<feature type="domain" description="Type II secretion system protein GspF" evidence="8">
    <location>
        <begin position="170"/>
        <end position="256"/>
    </location>
</feature>
<dbReference type="PANTHER" id="PTHR30012">
    <property type="entry name" value="GENERAL SECRETION PATHWAY PROTEIN"/>
    <property type="match status" value="1"/>
</dbReference>
<feature type="domain" description="Type II secretion system protein GspF" evidence="8">
    <location>
        <begin position="3"/>
        <end position="90"/>
    </location>
</feature>
<comment type="subcellular location">
    <subcellularLocation>
        <location evidence="1">Cell membrane</location>
        <topology evidence="1">Multi-pass membrane protein</topology>
    </subcellularLocation>
</comment>
<keyword evidence="5 7" id="KW-1133">Transmembrane helix</keyword>
<reference evidence="9" key="1">
    <citation type="journal article" date="2014" name="Front. Microbiol.">
        <title>High frequency of phylogenetically diverse reductive dehalogenase-homologous genes in deep subseafloor sedimentary metagenomes.</title>
        <authorList>
            <person name="Kawai M."/>
            <person name="Futagami T."/>
            <person name="Toyoda A."/>
            <person name="Takaki Y."/>
            <person name="Nishi S."/>
            <person name="Hori S."/>
            <person name="Arai W."/>
            <person name="Tsubouchi T."/>
            <person name="Morono Y."/>
            <person name="Uchiyama I."/>
            <person name="Ito T."/>
            <person name="Fujiyama A."/>
            <person name="Inagaki F."/>
            <person name="Takami H."/>
        </authorList>
    </citation>
    <scope>NUCLEOTIDE SEQUENCE</scope>
    <source>
        <strain evidence="9">Expedition CK06-06</strain>
    </source>
</reference>
<dbReference type="GO" id="GO:0005886">
    <property type="term" value="C:plasma membrane"/>
    <property type="evidence" value="ECO:0007669"/>
    <property type="project" value="UniProtKB-SubCell"/>
</dbReference>
<protein>
    <recommendedName>
        <fullName evidence="8">Type II secretion system protein GspF domain-containing protein</fullName>
    </recommendedName>
</protein>
<feature type="transmembrane region" description="Helical" evidence="7">
    <location>
        <begin position="67"/>
        <end position="89"/>
    </location>
</feature>
<organism evidence="9">
    <name type="scientific">marine sediment metagenome</name>
    <dbReference type="NCBI Taxonomy" id="412755"/>
    <lineage>
        <taxon>unclassified sequences</taxon>
        <taxon>metagenomes</taxon>
        <taxon>ecological metagenomes</taxon>
    </lineage>
</organism>
<comment type="similarity">
    <text evidence="2">Belongs to the GSP F family.</text>
</comment>
<dbReference type="InterPro" id="IPR003004">
    <property type="entry name" value="GspF/PilC"/>
</dbReference>
<evidence type="ECO:0000256" key="2">
    <source>
        <dbReference type="ARBA" id="ARBA00005745"/>
    </source>
</evidence>
<dbReference type="InterPro" id="IPR042094">
    <property type="entry name" value="T2SS_GspF_sf"/>
</dbReference>
<gene>
    <name evidence="9" type="ORF">S03H2_53532</name>
</gene>
<evidence type="ECO:0000256" key="6">
    <source>
        <dbReference type="ARBA" id="ARBA00023136"/>
    </source>
</evidence>
<proteinExistence type="inferred from homology"/>